<feature type="transmembrane region" description="Helical" evidence="1">
    <location>
        <begin position="170"/>
        <end position="192"/>
    </location>
</feature>
<keyword evidence="1" id="KW-1133">Transmembrane helix</keyword>
<dbReference type="AlphaFoldDB" id="A0A0L0C5T4"/>
<dbReference type="PANTHER" id="PTHR20898:SF0">
    <property type="entry name" value="DAEDALUS ON 3-RELATED"/>
    <property type="match status" value="1"/>
</dbReference>
<dbReference type="Pfam" id="PF06477">
    <property type="entry name" value="DUF1091"/>
    <property type="match status" value="5"/>
</dbReference>
<comment type="caution">
    <text evidence="3">The sequence shown here is derived from an EMBL/GenBank/DDBJ whole genome shotgun (WGS) entry which is preliminary data.</text>
</comment>
<keyword evidence="4" id="KW-1185">Reference proteome</keyword>
<dbReference type="OMA" id="WIADGIN"/>
<gene>
    <name evidence="3" type="ORF">FF38_03127</name>
</gene>
<reference evidence="3 4" key="1">
    <citation type="journal article" date="2015" name="Nat. Commun.">
        <title>Lucilia cuprina genome unlocks parasitic fly biology to underpin future interventions.</title>
        <authorList>
            <person name="Anstead C.A."/>
            <person name="Korhonen P.K."/>
            <person name="Young N.D."/>
            <person name="Hall R.S."/>
            <person name="Jex A.R."/>
            <person name="Murali S.C."/>
            <person name="Hughes D.S."/>
            <person name="Lee S.F."/>
            <person name="Perry T."/>
            <person name="Stroehlein A.J."/>
            <person name="Ansell B.R."/>
            <person name="Breugelmans B."/>
            <person name="Hofmann A."/>
            <person name="Qu J."/>
            <person name="Dugan S."/>
            <person name="Lee S.L."/>
            <person name="Chao H."/>
            <person name="Dinh H."/>
            <person name="Han Y."/>
            <person name="Doddapaneni H.V."/>
            <person name="Worley K.C."/>
            <person name="Muzny D.M."/>
            <person name="Ioannidis P."/>
            <person name="Waterhouse R.M."/>
            <person name="Zdobnov E.M."/>
            <person name="James P.J."/>
            <person name="Bagnall N.H."/>
            <person name="Kotze A.C."/>
            <person name="Gibbs R.A."/>
            <person name="Richards S."/>
            <person name="Batterham P."/>
            <person name="Gasser R.B."/>
        </authorList>
    </citation>
    <scope>NUCLEOTIDE SEQUENCE [LARGE SCALE GENOMIC DNA]</scope>
    <source>
        <strain evidence="3 4">LS</strain>
        <tissue evidence="3">Full body</tissue>
    </source>
</reference>
<dbReference type="InterPro" id="IPR010512">
    <property type="entry name" value="DUF1091"/>
</dbReference>
<dbReference type="OrthoDB" id="7789165at2759"/>
<keyword evidence="2" id="KW-0732">Signal</keyword>
<feature type="chain" id="PRO_5005535741" description="MD-2-related lipid-recognition domain-containing protein" evidence="2">
    <location>
        <begin position="20"/>
        <end position="784"/>
    </location>
</feature>
<dbReference type="SMART" id="SM00697">
    <property type="entry name" value="DM8"/>
    <property type="match status" value="5"/>
</dbReference>
<feature type="non-terminal residue" evidence="3">
    <location>
        <position position="784"/>
    </location>
</feature>
<accession>A0A0L0C5T4</accession>
<keyword evidence="1" id="KW-0812">Transmembrane</keyword>
<evidence type="ECO:0000313" key="3">
    <source>
        <dbReference type="EMBL" id="KNC27753.1"/>
    </source>
</evidence>
<proteinExistence type="predicted"/>
<evidence type="ECO:0000256" key="2">
    <source>
        <dbReference type="SAM" id="SignalP"/>
    </source>
</evidence>
<protein>
    <recommendedName>
        <fullName evidence="5">MD-2-related lipid-recognition domain-containing protein</fullName>
    </recommendedName>
</protein>
<dbReference type="Proteomes" id="UP000037069">
    <property type="component" value="Unassembled WGS sequence"/>
</dbReference>
<name>A0A0L0C5T4_LUCCU</name>
<organism evidence="3 4">
    <name type="scientific">Lucilia cuprina</name>
    <name type="common">Green bottle fly</name>
    <name type="synonym">Australian sheep blowfly</name>
    <dbReference type="NCBI Taxonomy" id="7375"/>
    <lineage>
        <taxon>Eukaryota</taxon>
        <taxon>Metazoa</taxon>
        <taxon>Ecdysozoa</taxon>
        <taxon>Arthropoda</taxon>
        <taxon>Hexapoda</taxon>
        <taxon>Insecta</taxon>
        <taxon>Pterygota</taxon>
        <taxon>Neoptera</taxon>
        <taxon>Endopterygota</taxon>
        <taxon>Diptera</taxon>
        <taxon>Brachycera</taxon>
        <taxon>Muscomorpha</taxon>
        <taxon>Oestroidea</taxon>
        <taxon>Calliphoridae</taxon>
        <taxon>Luciliinae</taxon>
        <taxon>Lucilia</taxon>
    </lineage>
</organism>
<dbReference type="EMBL" id="JRES01000850">
    <property type="protein sequence ID" value="KNC27753.1"/>
    <property type="molecule type" value="Genomic_DNA"/>
</dbReference>
<evidence type="ECO:0000256" key="1">
    <source>
        <dbReference type="SAM" id="Phobius"/>
    </source>
</evidence>
<dbReference type="PANTHER" id="PTHR20898">
    <property type="entry name" value="DAEDALUS ON 3-RELATED-RELATED"/>
    <property type="match status" value="1"/>
</dbReference>
<evidence type="ECO:0000313" key="4">
    <source>
        <dbReference type="Proteomes" id="UP000037069"/>
    </source>
</evidence>
<feature type="signal peptide" evidence="2">
    <location>
        <begin position="1"/>
        <end position="19"/>
    </location>
</feature>
<evidence type="ECO:0008006" key="5">
    <source>
        <dbReference type="Google" id="ProtNLM"/>
    </source>
</evidence>
<keyword evidence="1" id="KW-0472">Membrane</keyword>
<sequence length="784" mass="91319">MNLIKATLILLNLIIFSHGYYRLTNLKCLEFDKPFATIPICRLKMVKRNIAAMDLHAKIHKGPVDNVTVNVELLKKANGFRPFLYNVTANFCQLMRNNKKYPFIEVFIKILSKYSNINHTCPYDNDIVIKDLVLKDEMFNILPLPQGEYLLNIKIAVDNDWKALVKNRSYVIHMMMALLKIILIFCNLLTLIKGSINFTQMECVEYDRPFATMQTCELKYAQNTGQYTLNIHTRLHKIPVTSVSINLEFMRKSNDIYRPYLYNVSVDFCKVLKNSKRYHIIKLVVQTLASNSNVNHTCPFNHDIIMRNMVLKKEMFERFPLITGDFLLNVRVGAYNDFIIYFAYGYYKSTNLKCLEYDKLFATIQICKLKIVQRGNAAFDLHVKLHQVPVNNVSVNVELQKKANGYRLFLYNVSADFCQLMKNGKKYPFLNIFILLLAKDSNINHTCPYDFTNIKCLEYDKPFASIQICKLKLVARAVVAMNLHVKLHQVPVNNVSIHVELLKKFSGYRPFLYNGTADFCQLMKNGKRFPFLNIFMHMLGNSSNINHTCPYDHDIIVKNLIIKDQMFQKLPLPQGDYFLNIKVGAYNDWKAPLTSNMHLFKYIFCLLYLVFLTQQTLRLTNLKCIEYDKPFATIPICKLKIVQRGVVAYNLCVQLHQVPVNNVTVSKKKCYWTLTKLLQNFCLHLQLLKKANGYRPFLYNYSVDFCQLMRNVKRFPVIGIVIGILAKYSNINHTCPYDHDIIVKHLIVNDEMLKMIPLPQDDYLLSFRVSAYNDLKASTCNKQY</sequence>